<comment type="subcellular location">
    <subcellularLocation>
        <location evidence="1">Virion</location>
    </subcellularLocation>
</comment>
<accession>A0A6J5N782</accession>
<dbReference type="GO" id="GO:0098015">
    <property type="term" value="C:virus tail"/>
    <property type="evidence" value="ECO:0007669"/>
    <property type="project" value="UniProtKB-KW"/>
</dbReference>
<proteinExistence type="predicted"/>
<feature type="non-terminal residue" evidence="4">
    <location>
        <position position="400"/>
    </location>
</feature>
<dbReference type="PROSITE" id="PS51688">
    <property type="entry name" value="ICA"/>
    <property type="match status" value="1"/>
</dbReference>
<gene>
    <name evidence="4" type="ORF">UFOVP620_60</name>
</gene>
<evidence type="ECO:0000259" key="3">
    <source>
        <dbReference type="PROSITE" id="PS51688"/>
    </source>
</evidence>
<organism evidence="4">
    <name type="scientific">uncultured Caudovirales phage</name>
    <dbReference type="NCBI Taxonomy" id="2100421"/>
    <lineage>
        <taxon>Viruses</taxon>
        <taxon>Duplodnaviria</taxon>
        <taxon>Heunggongvirae</taxon>
        <taxon>Uroviricota</taxon>
        <taxon>Caudoviricetes</taxon>
        <taxon>Peduoviridae</taxon>
        <taxon>Maltschvirus</taxon>
        <taxon>Maltschvirus maltsch</taxon>
    </lineage>
</organism>
<keyword evidence="2" id="KW-0946">Virion</keyword>
<evidence type="ECO:0000256" key="2">
    <source>
        <dbReference type="ARBA" id="ARBA00022732"/>
    </source>
</evidence>
<feature type="domain" description="Peptidase S74" evidence="3">
    <location>
        <begin position="338"/>
        <end position="400"/>
    </location>
</feature>
<dbReference type="InterPro" id="IPR030392">
    <property type="entry name" value="S74_ICA"/>
</dbReference>
<sequence length="400" mass="40172">MGQLIFQATLGGQVALVGPNTSSSFSLNVPAVNGNLVTTGDTGTVTNTMLVNSSVTIGSTAVSLGSTVTSFTGLTGLSSSSITDTGLTSGRVTYAGASGLLSDSAGLTYNGASLTISSGASASALIATSTSSGGTALNIQNNGTVNALIGGYLSCIGSGSATDVAIAAYQGALAFATNGANERMRIESGGNVGIGLSSIATGVAQRTLQIDNGSGGMILLGGANTQNPNPRIFGGSTYDLNLAAGVTTGKMIFYTNDLERMRIDSSGNLLVGTTGLGTIGSSSGSTITASGAIYSASTGESIFSRRSSDGDVILFRRDTSSVGSIAVTTLLTTYNTTSDYRLKTVTGSVMGQGERIDALEPIEYTWNSNGLRTRGFLAHKFQEVYANSVTGTKDGVDANG</sequence>
<reference evidence="4" key="1">
    <citation type="submission" date="2020-04" db="EMBL/GenBank/DDBJ databases">
        <authorList>
            <person name="Chiriac C."/>
            <person name="Salcher M."/>
            <person name="Ghai R."/>
            <person name="Kavagutti S V."/>
        </authorList>
    </citation>
    <scope>NUCLEOTIDE SEQUENCE</scope>
</reference>
<dbReference type="EMBL" id="LR796576">
    <property type="protein sequence ID" value="CAB4153246.1"/>
    <property type="molecule type" value="Genomic_DNA"/>
</dbReference>
<evidence type="ECO:0000313" key="4">
    <source>
        <dbReference type="EMBL" id="CAB4153246.1"/>
    </source>
</evidence>
<protein>
    <submittedName>
        <fullName evidence="4">Intramolecular chaperone auto-processing domain containing protein</fullName>
    </submittedName>
</protein>
<name>A0A6J5N782_9CAUD</name>
<dbReference type="Pfam" id="PF13884">
    <property type="entry name" value="Peptidase_S74"/>
    <property type="match status" value="1"/>
</dbReference>
<keyword evidence="2" id="KW-1227">Viral tail protein</keyword>
<evidence type="ECO:0000256" key="1">
    <source>
        <dbReference type="ARBA" id="ARBA00004328"/>
    </source>
</evidence>